<protein>
    <submittedName>
        <fullName evidence="1">Nucleoside/nucleotide kinase family protein</fullName>
    </submittedName>
</protein>
<dbReference type="Gene3D" id="3.40.50.300">
    <property type="entry name" value="P-loop containing nucleotide triphosphate hydrolases"/>
    <property type="match status" value="2"/>
</dbReference>
<dbReference type="OrthoDB" id="3192509at2"/>
<organism evidence="1 2">
    <name type="scientific">Streptomyces xinghaiensis</name>
    <dbReference type="NCBI Taxonomy" id="1038928"/>
    <lineage>
        <taxon>Bacteria</taxon>
        <taxon>Bacillati</taxon>
        <taxon>Actinomycetota</taxon>
        <taxon>Actinomycetes</taxon>
        <taxon>Kitasatosporales</taxon>
        <taxon>Streptomycetaceae</taxon>
        <taxon>Streptomyces</taxon>
    </lineage>
</organism>
<evidence type="ECO:0000313" key="2">
    <source>
        <dbReference type="Proteomes" id="UP000028058"/>
    </source>
</evidence>
<comment type="caution">
    <text evidence="1">The sequence shown here is derived from an EMBL/GenBank/DDBJ whole genome shotgun (WGS) entry which is preliminary data.</text>
</comment>
<dbReference type="SUPFAM" id="SSF52540">
    <property type="entry name" value="P-loop containing nucleoside triphosphate hydrolases"/>
    <property type="match status" value="1"/>
</dbReference>
<dbReference type="EMBL" id="JNAD02000002">
    <property type="protein sequence ID" value="RKM97999.1"/>
    <property type="molecule type" value="Genomic_DNA"/>
</dbReference>
<dbReference type="Proteomes" id="UP000028058">
    <property type="component" value="Unassembled WGS sequence"/>
</dbReference>
<keyword evidence="2" id="KW-1185">Reference proteome</keyword>
<keyword evidence="1" id="KW-0808">Transferase</keyword>
<proteinExistence type="predicted"/>
<dbReference type="InterPro" id="IPR027417">
    <property type="entry name" value="P-loop_NTPase"/>
</dbReference>
<reference evidence="1 2" key="1">
    <citation type="journal article" date="2014" name="Genome Announc.">
        <title>Draft Genome Sequence of Streptomyces fradiae ATCC 19609, a Strain Highly Sensitive to Antibiotics.</title>
        <authorList>
            <person name="Bekker O.B."/>
            <person name="Klimina K.M."/>
            <person name="Vatlin A.A."/>
            <person name="Zakharevich N.V."/>
            <person name="Kasianov A.S."/>
            <person name="Danilenko V.N."/>
        </authorList>
    </citation>
    <scope>NUCLEOTIDE SEQUENCE [LARGE SCALE GENOMIC DNA]</scope>
    <source>
        <strain evidence="1 2">ATCC 19609</strain>
    </source>
</reference>
<keyword evidence="1" id="KW-0418">Kinase</keyword>
<dbReference type="PANTHER" id="PTHR10285">
    <property type="entry name" value="URIDINE KINASE"/>
    <property type="match status" value="1"/>
</dbReference>
<dbReference type="RefSeq" id="WP_043461708.1">
    <property type="nucleotide sequence ID" value="NZ_CP134822.1"/>
</dbReference>
<sequence length="218" mass="23829">MDIAELAEAAWALTGGGQGRTVLGIAGPPGAGKSTLATALVDRIERLHGAAAAGYLPLDGFHLSNRRLERLGLTARKGSAPSFDVWGYEALLRRVHEDTGRDIYVPDYDRTLHEPVAARHLLRPDTRLVVTEGNYLACVAPGWSEARRLMAEIWYVETPDAVRDARLVERQLAGGRDAAGARAWVDGNDHPNGEWVKEFRAQCDRIIPELDLTGTGRD</sequence>
<gene>
    <name evidence="1" type="ORF">SFRA_005540</name>
</gene>
<dbReference type="AlphaFoldDB" id="A0A420V7X5"/>
<dbReference type="GO" id="GO:0016301">
    <property type="term" value="F:kinase activity"/>
    <property type="evidence" value="ECO:0007669"/>
    <property type="project" value="UniProtKB-KW"/>
</dbReference>
<dbReference type="CDD" id="cd02019">
    <property type="entry name" value="NK"/>
    <property type="match status" value="1"/>
</dbReference>
<name>A0A420V7X5_9ACTN</name>
<evidence type="ECO:0000313" key="1">
    <source>
        <dbReference type="EMBL" id="RKM97999.1"/>
    </source>
</evidence>
<accession>A0A420V7X5</accession>